<dbReference type="InterPro" id="IPR029063">
    <property type="entry name" value="SAM-dependent_MTases_sf"/>
</dbReference>
<dbReference type="SUPFAM" id="SSF53335">
    <property type="entry name" value="S-adenosyl-L-methionine-dependent methyltransferases"/>
    <property type="match status" value="1"/>
</dbReference>
<sequence>MKNEFPEYPETALDVCCGSRMFYFDKNSPAVHFNDWREVDEKMSDGRKLVIKPDTLHDFRHLPWEDGIFPLVIFDPPHLNRAGASSWLARKYGVLPKNWQPYLKADFDEAWRVLATGGTLIMKWSTVQISARDLFKAIGREPLLGDKKGKTRWLIFFKDGREELECID</sequence>
<organism evidence="1 2">
    <name type="scientific">Veillonella magna</name>
    <dbReference type="NCBI Taxonomy" id="464322"/>
    <lineage>
        <taxon>Bacteria</taxon>
        <taxon>Bacillati</taxon>
        <taxon>Bacillota</taxon>
        <taxon>Negativicutes</taxon>
        <taxon>Veillonellales</taxon>
        <taxon>Veillonellaceae</taxon>
        <taxon>Veillonella</taxon>
    </lineage>
</organism>
<evidence type="ECO:0000313" key="1">
    <source>
        <dbReference type="EMBL" id="MBM6913103.1"/>
    </source>
</evidence>
<dbReference type="Gene3D" id="3.40.50.150">
    <property type="entry name" value="Vaccinia Virus protein VP39"/>
    <property type="match status" value="1"/>
</dbReference>
<dbReference type="GO" id="GO:0008168">
    <property type="term" value="F:methyltransferase activity"/>
    <property type="evidence" value="ECO:0007669"/>
    <property type="project" value="UniProtKB-KW"/>
</dbReference>
<protein>
    <submittedName>
        <fullName evidence="1">Methyltransferase</fullName>
    </submittedName>
</protein>
<keyword evidence="1" id="KW-0808">Transferase</keyword>
<keyword evidence="1" id="KW-0489">Methyltransferase</keyword>
<gene>
    <name evidence="1" type="ORF">H6A01_07205</name>
</gene>
<dbReference type="EMBL" id="JACJLA010000012">
    <property type="protein sequence ID" value="MBM6913103.1"/>
    <property type="molecule type" value="Genomic_DNA"/>
</dbReference>
<name>A0ABS2GIX7_9FIRM</name>
<reference evidence="1 2" key="1">
    <citation type="journal article" date="2021" name="Sci. Rep.">
        <title>The distribution of antibiotic resistance genes in chicken gut microbiota commensals.</title>
        <authorList>
            <person name="Juricova H."/>
            <person name="Matiasovicova J."/>
            <person name="Kubasova T."/>
            <person name="Cejkova D."/>
            <person name="Rychlik I."/>
        </authorList>
    </citation>
    <scope>NUCLEOTIDE SEQUENCE [LARGE SCALE GENOMIC DNA]</scope>
    <source>
        <strain evidence="1 2">An537</strain>
    </source>
</reference>
<proteinExistence type="predicted"/>
<keyword evidence="2" id="KW-1185">Reference proteome</keyword>
<dbReference type="Proteomes" id="UP000707138">
    <property type="component" value="Unassembled WGS sequence"/>
</dbReference>
<comment type="caution">
    <text evidence="1">The sequence shown here is derived from an EMBL/GenBank/DDBJ whole genome shotgun (WGS) entry which is preliminary data.</text>
</comment>
<evidence type="ECO:0000313" key="2">
    <source>
        <dbReference type="Proteomes" id="UP000707138"/>
    </source>
</evidence>
<dbReference type="GO" id="GO:0032259">
    <property type="term" value="P:methylation"/>
    <property type="evidence" value="ECO:0007669"/>
    <property type="project" value="UniProtKB-KW"/>
</dbReference>
<accession>A0ABS2GIX7</accession>
<dbReference type="RefSeq" id="WP_205088083.1">
    <property type="nucleotide sequence ID" value="NZ_JACJLA010000012.1"/>
</dbReference>